<accession>A0ABV3P878</accession>
<evidence type="ECO:0000313" key="2">
    <source>
        <dbReference type="Proteomes" id="UP001555826"/>
    </source>
</evidence>
<dbReference type="SUPFAM" id="SSF109854">
    <property type="entry name" value="DinB/YfiT-like putative metalloenzymes"/>
    <property type="match status" value="1"/>
</dbReference>
<organism evidence="1 2">
    <name type="scientific">Kineococcus endophyticus</name>
    <dbReference type="NCBI Taxonomy" id="1181883"/>
    <lineage>
        <taxon>Bacteria</taxon>
        <taxon>Bacillati</taxon>
        <taxon>Actinomycetota</taxon>
        <taxon>Actinomycetes</taxon>
        <taxon>Kineosporiales</taxon>
        <taxon>Kineosporiaceae</taxon>
        <taxon>Kineococcus</taxon>
    </lineage>
</organism>
<sequence>MTTVEPGTEEPLSDERAAILAALAKHRWLFTATLTDLTDEQAAARTTVSELCLGGLVKHVADTEDQWVRFAREGTSAFPTFEQTDWQARADSFRLLPGETVAGVLADYAAVAARTDEAVRTLDLDRAFPLPEAPWFEKEEWSARRVFLHLLAEISQHAGHADLLREAVDGRKSMG</sequence>
<reference evidence="1 2" key="1">
    <citation type="submission" date="2024-07" db="EMBL/GenBank/DDBJ databases">
        <authorList>
            <person name="Thanompreechachai J."/>
            <person name="Duangmal K."/>
        </authorList>
    </citation>
    <scope>NUCLEOTIDE SEQUENCE [LARGE SCALE GENOMIC DNA]</scope>
    <source>
        <strain evidence="1 2">KCTC 19886</strain>
    </source>
</reference>
<dbReference type="Pfam" id="PF04978">
    <property type="entry name" value="MST"/>
    <property type="match status" value="1"/>
</dbReference>
<dbReference type="RefSeq" id="WP_367638973.1">
    <property type="nucleotide sequence ID" value="NZ_JBFNQN010000009.1"/>
</dbReference>
<dbReference type="Proteomes" id="UP001555826">
    <property type="component" value="Unassembled WGS sequence"/>
</dbReference>
<dbReference type="InterPro" id="IPR034660">
    <property type="entry name" value="DinB/YfiT-like"/>
</dbReference>
<keyword evidence="2" id="KW-1185">Reference proteome</keyword>
<dbReference type="EMBL" id="JBFNQN010000009">
    <property type="protein sequence ID" value="MEW9265841.1"/>
    <property type="molecule type" value="Genomic_DNA"/>
</dbReference>
<dbReference type="InterPro" id="IPR007061">
    <property type="entry name" value="MST-like"/>
</dbReference>
<comment type="caution">
    <text evidence="1">The sequence shown here is derived from an EMBL/GenBank/DDBJ whole genome shotgun (WGS) entry which is preliminary data.</text>
</comment>
<evidence type="ECO:0000313" key="1">
    <source>
        <dbReference type="EMBL" id="MEW9265841.1"/>
    </source>
</evidence>
<protein>
    <submittedName>
        <fullName evidence="1">DinB family protein</fullName>
    </submittedName>
</protein>
<dbReference type="Gene3D" id="1.20.120.450">
    <property type="entry name" value="dinb family like domain"/>
    <property type="match status" value="1"/>
</dbReference>
<gene>
    <name evidence="1" type="ORF">AB1207_13870</name>
</gene>
<proteinExistence type="predicted"/>
<name>A0ABV3P878_9ACTN</name>